<protein>
    <recommendedName>
        <fullName evidence="4">Zn-finger containing protein</fullName>
    </recommendedName>
</protein>
<keyword evidence="1" id="KW-1133">Transmembrane helix</keyword>
<dbReference type="AlphaFoldDB" id="A0A9D2IF63"/>
<reference evidence="2" key="2">
    <citation type="submission" date="2021-04" db="EMBL/GenBank/DDBJ databases">
        <authorList>
            <person name="Gilroy R."/>
        </authorList>
    </citation>
    <scope>NUCLEOTIDE SEQUENCE</scope>
    <source>
        <strain evidence="2">CHK192-9172</strain>
    </source>
</reference>
<organism evidence="2 3">
    <name type="scientific">Candidatus Eubacterium avistercoris</name>
    <dbReference type="NCBI Taxonomy" id="2838567"/>
    <lineage>
        <taxon>Bacteria</taxon>
        <taxon>Bacillati</taxon>
        <taxon>Bacillota</taxon>
        <taxon>Clostridia</taxon>
        <taxon>Eubacteriales</taxon>
        <taxon>Eubacteriaceae</taxon>
        <taxon>Eubacterium</taxon>
    </lineage>
</organism>
<dbReference type="EMBL" id="DXCH01000066">
    <property type="protein sequence ID" value="HIZ06792.1"/>
    <property type="molecule type" value="Genomic_DNA"/>
</dbReference>
<feature type="transmembrane region" description="Helical" evidence="1">
    <location>
        <begin position="21"/>
        <end position="37"/>
    </location>
</feature>
<keyword evidence="1" id="KW-0472">Membrane</keyword>
<feature type="transmembrane region" description="Helical" evidence="1">
    <location>
        <begin position="43"/>
        <end position="60"/>
    </location>
</feature>
<proteinExistence type="predicted"/>
<evidence type="ECO:0008006" key="4">
    <source>
        <dbReference type="Google" id="ProtNLM"/>
    </source>
</evidence>
<dbReference type="Proteomes" id="UP000824024">
    <property type="component" value="Unassembled WGS sequence"/>
</dbReference>
<accession>A0A9D2IF63</accession>
<sequence>MREKFERFMEGRYGMDQLSRFLDFAALALLIVSLFIRGMAGSILFYGAVVLILWSYFRIFSRNTHRRYAENERFLRLTGKFVSNFSNRRCHQEQKKIYKYFYCPGCKQKVRVPKGKGRICITCPKCRREFVRRS</sequence>
<name>A0A9D2IF63_9FIRM</name>
<evidence type="ECO:0000256" key="1">
    <source>
        <dbReference type="SAM" id="Phobius"/>
    </source>
</evidence>
<evidence type="ECO:0000313" key="3">
    <source>
        <dbReference type="Proteomes" id="UP000824024"/>
    </source>
</evidence>
<evidence type="ECO:0000313" key="2">
    <source>
        <dbReference type="EMBL" id="HIZ06792.1"/>
    </source>
</evidence>
<keyword evidence="1" id="KW-0812">Transmembrane</keyword>
<comment type="caution">
    <text evidence="2">The sequence shown here is derived from an EMBL/GenBank/DDBJ whole genome shotgun (WGS) entry which is preliminary data.</text>
</comment>
<reference evidence="2" key="1">
    <citation type="journal article" date="2021" name="PeerJ">
        <title>Extensive microbial diversity within the chicken gut microbiome revealed by metagenomics and culture.</title>
        <authorList>
            <person name="Gilroy R."/>
            <person name="Ravi A."/>
            <person name="Getino M."/>
            <person name="Pursley I."/>
            <person name="Horton D.L."/>
            <person name="Alikhan N.F."/>
            <person name="Baker D."/>
            <person name="Gharbi K."/>
            <person name="Hall N."/>
            <person name="Watson M."/>
            <person name="Adriaenssens E.M."/>
            <person name="Foster-Nyarko E."/>
            <person name="Jarju S."/>
            <person name="Secka A."/>
            <person name="Antonio M."/>
            <person name="Oren A."/>
            <person name="Chaudhuri R.R."/>
            <person name="La Ragione R."/>
            <person name="Hildebrand F."/>
            <person name="Pallen M.J."/>
        </authorList>
    </citation>
    <scope>NUCLEOTIDE SEQUENCE</scope>
    <source>
        <strain evidence="2">CHK192-9172</strain>
    </source>
</reference>
<gene>
    <name evidence="2" type="ORF">IAA08_02510</name>
</gene>